<evidence type="ECO:0000256" key="7">
    <source>
        <dbReference type="SAM" id="Phobius"/>
    </source>
</evidence>
<feature type="transmembrane region" description="Helical" evidence="7">
    <location>
        <begin position="234"/>
        <end position="255"/>
    </location>
</feature>
<evidence type="ECO:0000256" key="4">
    <source>
        <dbReference type="ARBA" id="ARBA00022801"/>
    </source>
</evidence>
<proteinExistence type="inferred from homology"/>
<feature type="transmembrane region" description="Helical" evidence="7">
    <location>
        <begin position="73"/>
        <end position="90"/>
    </location>
</feature>
<evidence type="ECO:0000256" key="3">
    <source>
        <dbReference type="ARBA" id="ARBA00022692"/>
    </source>
</evidence>
<keyword evidence="9" id="KW-0645">Protease</keyword>
<evidence type="ECO:0000313" key="10">
    <source>
        <dbReference type="Proteomes" id="UP001501734"/>
    </source>
</evidence>
<dbReference type="InterPro" id="IPR035952">
    <property type="entry name" value="Rhomboid-like_sf"/>
</dbReference>
<comment type="subcellular location">
    <subcellularLocation>
        <location evidence="1">Membrane</location>
        <topology evidence="1">Multi-pass membrane protein</topology>
    </subcellularLocation>
</comment>
<dbReference type="GO" id="GO:0006508">
    <property type="term" value="P:proteolysis"/>
    <property type="evidence" value="ECO:0007669"/>
    <property type="project" value="UniProtKB-KW"/>
</dbReference>
<keyword evidence="4" id="KW-0378">Hydrolase</keyword>
<protein>
    <submittedName>
        <fullName evidence="9">Rhomboid family intramembrane serine protease</fullName>
    </submittedName>
</protein>
<comment type="similarity">
    <text evidence="2">Belongs to the peptidase S54 family.</text>
</comment>
<dbReference type="GO" id="GO:0008233">
    <property type="term" value="F:peptidase activity"/>
    <property type="evidence" value="ECO:0007669"/>
    <property type="project" value="UniProtKB-KW"/>
</dbReference>
<dbReference type="PANTHER" id="PTHR43731:SF14">
    <property type="entry name" value="PRESENILIN-ASSOCIATED RHOMBOID-LIKE PROTEIN, MITOCHONDRIAL"/>
    <property type="match status" value="1"/>
</dbReference>
<keyword evidence="5 7" id="KW-1133">Transmembrane helix</keyword>
<feature type="transmembrane region" description="Helical" evidence="7">
    <location>
        <begin position="179"/>
        <end position="199"/>
    </location>
</feature>
<keyword evidence="6 7" id="KW-0472">Membrane</keyword>
<feature type="domain" description="Peptidase S54 rhomboid" evidence="8">
    <location>
        <begin position="56"/>
        <end position="193"/>
    </location>
</feature>
<evidence type="ECO:0000256" key="6">
    <source>
        <dbReference type="ARBA" id="ARBA00023136"/>
    </source>
</evidence>
<keyword evidence="3 7" id="KW-0812">Transmembrane</keyword>
<accession>A0ABP7VUX5</accession>
<sequence length="256" mass="29146">MFFRNESFRDFLQFYPVVSVIVAINVILWLLMFIPNPLSPIIYTWGVGWNVGIDLGEYWRLVTPIFLHSPNDVSHILFNSFSLILFGPALEQMIGKFKFMLVYLITGIVGNVFTYLVGTSALHLGASGALYGLLGLLLYMSFFRLDLIDPASKQIVTVITLIGVFMTFIQPGINISAHIFGLIAGFALGPIFLTHAVPYSPWRNQRRRVVRSDGLNYDPNRWDKRRFRFRMNRNVSSIIWWIILILAVLGILAGVI</sequence>
<feature type="transmembrane region" description="Helical" evidence="7">
    <location>
        <begin position="124"/>
        <end position="143"/>
    </location>
</feature>
<dbReference type="EMBL" id="BAABDL010000112">
    <property type="protein sequence ID" value="GAA4074971.1"/>
    <property type="molecule type" value="Genomic_DNA"/>
</dbReference>
<name>A0ABP7VUX5_9BACI</name>
<feature type="transmembrane region" description="Helical" evidence="7">
    <location>
        <begin position="12"/>
        <end position="34"/>
    </location>
</feature>
<dbReference type="Pfam" id="PF01694">
    <property type="entry name" value="Rhomboid"/>
    <property type="match status" value="1"/>
</dbReference>
<feature type="transmembrane region" description="Helical" evidence="7">
    <location>
        <begin position="97"/>
        <end position="118"/>
    </location>
</feature>
<dbReference type="SUPFAM" id="SSF144091">
    <property type="entry name" value="Rhomboid-like"/>
    <property type="match status" value="1"/>
</dbReference>
<dbReference type="RefSeq" id="WP_344912769.1">
    <property type="nucleotide sequence ID" value="NZ_BAABDL010000112.1"/>
</dbReference>
<evidence type="ECO:0000256" key="5">
    <source>
        <dbReference type="ARBA" id="ARBA00022989"/>
    </source>
</evidence>
<reference evidence="10" key="1">
    <citation type="journal article" date="2019" name="Int. J. Syst. Evol. Microbiol.">
        <title>The Global Catalogue of Microorganisms (GCM) 10K type strain sequencing project: providing services to taxonomists for standard genome sequencing and annotation.</title>
        <authorList>
            <consortium name="The Broad Institute Genomics Platform"/>
            <consortium name="The Broad Institute Genome Sequencing Center for Infectious Disease"/>
            <person name="Wu L."/>
            <person name="Ma J."/>
        </authorList>
    </citation>
    <scope>NUCLEOTIDE SEQUENCE [LARGE SCALE GENOMIC DNA]</scope>
    <source>
        <strain evidence="10">JCM 17250</strain>
    </source>
</reference>
<comment type="caution">
    <text evidence="9">The sequence shown here is derived from an EMBL/GenBank/DDBJ whole genome shotgun (WGS) entry which is preliminary data.</text>
</comment>
<keyword evidence="10" id="KW-1185">Reference proteome</keyword>
<dbReference type="Gene3D" id="1.20.1540.10">
    <property type="entry name" value="Rhomboid-like"/>
    <property type="match status" value="1"/>
</dbReference>
<evidence type="ECO:0000256" key="1">
    <source>
        <dbReference type="ARBA" id="ARBA00004141"/>
    </source>
</evidence>
<dbReference type="Proteomes" id="UP001501734">
    <property type="component" value="Unassembled WGS sequence"/>
</dbReference>
<organism evidence="9 10">
    <name type="scientific">Amphibacillus indicireducens</name>
    <dbReference type="NCBI Taxonomy" id="1076330"/>
    <lineage>
        <taxon>Bacteria</taxon>
        <taxon>Bacillati</taxon>
        <taxon>Bacillota</taxon>
        <taxon>Bacilli</taxon>
        <taxon>Bacillales</taxon>
        <taxon>Bacillaceae</taxon>
        <taxon>Amphibacillus</taxon>
    </lineage>
</organism>
<dbReference type="InterPro" id="IPR050925">
    <property type="entry name" value="Rhomboid_protease_S54"/>
</dbReference>
<gene>
    <name evidence="9" type="ORF">GCM10022410_20010</name>
</gene>
<evidence type="ECO:0000256" key="2">
    <source>
        <dbReference type="ARBA" id="ARBA00009045"/>
    </source>
</evidence>
<evidence type="ECO:0000259" key="8">
    <source>
        <dbReference type="Pfam" id="PF01694"/>
    </source>
</evidence>
<feature type="transmembrane region" description="Helical" evidence="7">
    <location>
        <begin position="155"/>
        <end position="173"/>
    </location>
</feature>
<dbReference type="InterPro" id="IPR022764">
    <property type="entry name" value="Peptidase_S54_rhomboid_dom"/>
</dbReference>
<dbReference type="PANTHER" id="PTHR43731">
    <property type="entry name" value="RHOMBOID PROTEASE"/>
    <property type="match status" value="1"/>
</dbReference>
<evidence type="ECO:0000313" key="9">
    <source>
        <dbReference type="EMBL" id="GAA4074971.1"/>
    </source>
</evidence>